<feature type="transmembrane region" description="Helical" evidence="5">
    <location>
        <begin position="186"/>
        <end position="207"/>
    </location>
</feature>
<reference evidence="7 8" key="1">
    <citation type="submission" date="2024-06" db="EMBL/GenBank/DDBJ databases">
        <title>Complete genome of Phlyctema vagabunda strain 19-DSS-EL-015.</title>
        <authorList>
            <person name="Fiorenzani C."/>
        </authorList>
    </citation>
    <scope>NUCLEOTIDE SEQUENCE [LARGE SCALE GENOMIC DNA]</scope>
    <source>
        <strain evidence="7 8">19-DSS-EL-015</strain>
    </source>
</reference>
<dbReference type="PROSITE" id="PS00216">
    <property type="entry name" value="SUGAR_TRANSPORT_1"/>
    <property type="match status" value="1"/>
</dbReference>
<feature type="transmembrane region" description="Helical" evidence="5">
    <location>
        <begin position="391"/>
        <end position="414"/>
    </location>
</feature>
<dbReference type="PANTHER" id="PTHR23502:SF60">
    <property type="entry name" value="MAJOR FACILITATOR SUPERFAMILY (MFS) PROFILE DOMAIN-CONTAINING PROTEIN-RELATED"/>
    <property type="match status" value="1"/>
</dbReference>
<keyword evidence="4 5" id="KW-0472">Membrane</keyword>
<evidence type="ECO:0000256" key="2">
    <source>
        <dbReference type="ARBA" id="ARBA00022692"/>
    </source>
</evidence>
<feature type="transmembrane region" description="Helical" evidence="5">
    <location>
        <begin position="464"/>
        <end position="484"/>
    </location>
</feature>
<dbReference type="InterPro" id="IPR005829">
    <property type="entry name" value="Sugar_transporter_CS"/>
</dbReference>
<feature type="domain" description="Major facilitator superfamily (MFS) profile" evidence="6">
    <location>
        <begin position="61"/>
        <end position="487"/>
    </location>
</feature>
<dbReference type="CDD" id="cd17323">
    <property type="entry name" value="MFS_Tpo1_MDR_like"/>
    <property type="match status" value="1"/>
</dbReference>
<comment type="caution">
    <text evidence="7">The sequence shown here is derived from an EMBL/GenBank/DDBJ whole genome shotgun (WGS) entry which is preliminary data.</text>
</comment>
<keyword evidence="2 5" id="KW-0812">Transmembrane</keyword>
<dbReference type="Proteomes" id="UP001629113">
    <property type="component" value="Unassembled WGS sequence"/>
</dbReference>
<feature type="transmembrane region" description="Helical" evidence="5">
    <location>
        <begin position="152"/>
        <end position="174"/>
    </location>
</feature>
<dbReference type="InterPro" id="IPR036259">
    <property type="entry name" value="MFS_trans_sf"/>
</dbReference>
<sequence>MSSLIVAKPAMDEEKAVCCNTTAERLDDDLTINSDEILVTWDSPTDPTNPQNWTAFRKWAVTILTSLGGLVTLMSGVMVAPAQSAMGKDLSISEEEAQMALSIFVLAFATGPVLLAPLSELYGRRPVWILGSLWYILWNTVCGFARDRSLLIVARFMGGLGASAEFAIGVPVLGDCWSSDQRGKSFAIASFIPLMGPAVGPILGGVVSDKANWHWIFWSVSIFSSILVIVALPLFPETYGPLILARKVKLLNDQQDGNQRYTTGFAPTSVLQSLTRPMRLLATQPILQVMSIFLAFNFGTLYIVLSTFASMWIEQYNQSMAVSGLHYISLAIGYTISAQIGGPATDRLWQHLKKKAGGVTVPEYRIPLMIPGAILIPVGLFWSGWAAESKVFWLVTDIGTGVYGCGFIVAGQAMQAYILESYEQYSASALAGAQLLRGFAAFAFPIFAPAMYNSLGYGWGNSLLAFLFMAIGVPAPLILWRFGARLRAKGKTQS</sequence>
<organism evidence="7 8">
    <name type="scientific">Phlyctema vagabunda</name>
    <dbReference type="NCBI Taxonomy" id="108571"/>
    <lineage>
        <taxon>Eukaryota</taxon>
        <taxon>Fungi</taxon>
        <taxon>Dikarya</taxon>
        <taxon>Ascomycota</taxon>
        <taxon>Pezizomycotina</taxon>
        <taxon>Leotiomycetes</taxon>
        <taxon>Helotiales</taxon>
        <taxon>Dermateaceae</taxon>
        <taxon>Phlyctema</taxon>
    </lineage>
</organism>
<evidence type="ECO:0000256" key="4">
    <source>
        <dbReference type="ARBA" id="ARBA00023136"/>
    </source>
</evidence>
<evidence type="ECO:0000313" key="8">
    <source>
        <dbReference type="Proteomes" id="UP001629113"/>
    </source>
</evidence>
<gene>
    <name evidence="7" type="ORF">PVAG01_03946</name>
</gene>
<name>A0ABR4PMV6_9HELO</name>
<feature type="transmembrane region" description="Helical" evidence="5">
    <location>
        <begin position="213"/>
        <end position="235"/>
    </location>
</feature>
<feature type="transmembrane region" description="Helical" evidence="5">
    <location>
        <begin position="286"/>
        <end position="313"/>
    </location>
</feature>
<evidence type="ECO:0000259" key="6">
    <source>
        <dbReference type="PROSITE" id="PS50850"/>
    </source>
</evidence>
<feature type="transmembrane region" description="Helical" evidence="5">
    <location>
        <begin position="325"/>
        <end position="345"/>
    </location>
</feature>
<keyword evidence="8" id="KW-1185">Reference proteome</keyword>
<dbReference type="InterPro" id="IPR020846">
    <property type="entry name" value="MFS_dom"/>
</dbReference>
<dbReference type="SUPFAM" id="SSF103473">
    <property type="entry name" value="MFS general substrate transporter"/>
    <property type="match status" value="1"/>
</dbReference>
<feature type="transmembrane region" description="Helical" evidence="5">
    <location>
        <begin position="59"/>
        <end position="79"/>
    </location>
</feature>
<dbReference type="InterPro" id="IPR011701">
    <property type="entry name" value="MFS"/>
</dbReference>
<evidence type="ECO:0000313" key="7">
    <source>
        <dbReference type="EMBL" id="KAL3424665.1"/>
    </source>
</evidence>
<feature type="transmembrane region" description="Helical" evidence="5">
    <location>
        <begin position="99"/>
        <end position="118"/>
    </location>
</feature>
<keyword evidence="3 5" id="KW-1133">Transmembrane helix</keyword>
<accession>A0ABR4PMV6</accession>
<dbReference type="Gene3D" id="1.20.1250.20">
    <property type="entry name" value="MFS general substrate transporter like domains"/>
    <property type="match status" value="1"/>
</dbReference>
<dbReference type="PANTHER" id="PTHR23502">
    <property type="entry name" value="MAJOR FACILITATOR SUPERFAMILY"/>
    <property type="match status" value="1"/>
</dbReference>
<feature type="transmembrane region" description="Helical" evidence="5">
    <location>
        <begin position="366"/>
        <end position="385"/>
    </location>
</feature>
<comment type="subcellular location">
    <subcellularLocation>
        <location evidence="1">Membrane</location>
        <topology evidence="1">Multi-pass membrane protein</topology>
    </subcellularLocation>
</comment>
<dbReference type="Pfam" id="PF07690">
    <property type="entry name" value="MFS_1"/>
    <property type="match status" value="1"/>
</dbReference>
<dbReference type="PROSITE" id="PS50850">
    <property type="entry name" value="MFS"/>
    <property type="match status" value="1"/>
</dbReference>
<protein>
    <submittedName>
        <fullName evidence="7">Major facilitator superfamily transporter</fullName>
    </submittedName>
</protein>
<feature type="transmembrane region" description="Helical" evidence="5">
    <location>
        <begin position="435"/>
        <end position="452"/>
    </location>
</feature>
<dbReference type="EMBL" id="JBFCZG010000003">
    <property type="protein sequence ID" value="KAL3424665.1"/>
    <property type="molecule type" value="Genomic_DNA"/>
</dbReference>
<evidence type="ECO:0000256" key="5">
    <source>
        <dbReference type="SAM" id="Phobius"/>
    </source>
</evidence>
<evidence type="ECO:0000256" key="1">
    <source>
        <dbReference type="ARBA" id="ARBA00004141"/>
    </source>
</evidence>
<evidence type="ECO:0000256" key="3">
    <source>
        <dbReference type="ARBA" id="ARBA00022989"/>
    </source>
</evidence>
<proteinExistence type="predicted"/>